<protein>
    <submittedName>
        <fullName evidence="2">Uncharacterized protein</fullName>
    </submittedName>
</protein>
<feature type="compositionally biased region" description="Pro residues" evidence="1">
    <location>
        <begin position="298"/>
        <end position="307"/>
    </location>
</feature>
<evidence type="ECO:0000313" key="3">
    <source>
        <dbReference type="Proteomes" id="UP001221757"/>
    </source>
</evidence>
<accession>A0AAD7GTQ7</accession>
<dbReference type="AlphaFoldDB" id="A0AAD7GTQ7"/>
<feature type="region of interest" description="Disordered" evidence="1">
    <location>
        <begin position="297"/>
        <end position="317"/>
    </location>
</feature>
<dbReference type="Proteomes" id="UP001221757">
    <property type="component" value="Unassembled WGS sequence"/>
</dbReference>
<evidence type="ECO:0000313" key="2">
    <source>
        <dbReference type="EMBL" id="KAJ7704939.1"/>
    </source>
</evidence>
<keyword evidence="3" id="KW-1185">Reference proteome</keyword>
<name>A0AAD7GTQ7_MYCRO</name>
<comment type="caution">
    <text evidence="2">The sequence shown here is derived from an EMBL/GenBank/DDBJ whole genome shotgun (WGS) entry which is preliminary data.</text>
</comment>
<gene>
    <name evidence="2" type="ORF">B0H17DRAFT_1193427</name>
</gene>
<dbReference type="EMBL" id="JARKIE010000009">
    <property type="protein sequence ID" value="KAJ7704939.1"/>
    <property type="molecule type" value="Genomic_DNA"/>
</dbReference>
<sequence length="366" mass="41002">MPTSTIGEAAPPPPLVDNPAFWRLFFPAPRLVRPYYEVVAAAIHPFHARCDPSPLPIFSAWSDLDPETRIADAAHATFRAAAIASFWDMDVYGPPELLFGAYFDHTRANWNYVWYRRVNETWVPQDFNLRTSLVALADRLDVALAVFELNPDGEAEQMVHTLIETEQSLHFPAQTGVRFFMHLRVLAQGYCEGCAYPAPHRSRSANPWESVYLLLQSWIDPRADWPDNTVGWNLWDRSFNIQRFLAPLDMYTEHGEWDPKVEYEEGAIASAHFLEGEELRDLALELDEDASFVYGLPDPNPAAPLPSPASSEDEGFDPRVEIAPASSSLVGAVPQVDASLAVLLLLVLGPPLLLTESQPNRVPEAR</sequence>
<organism evidence="2 3">
    <name type="scientific">Mycena rosella</name>
    <name type="common">Pink bonnet</name>
    <name type="synonym">Agaricus rosellus</name>
    <dbReference type="NCBI Taxonomy" id="1033263"/>
    <lineage>
        <taxon>Eukaryota</taxon>
        <taxon>Fungi</taxon>
        <taxon>Dikarya</taxon>
        <taxon>Basidiomycota</taxon>
        <taxon>Agaricomycotina</taxon>
        <taxon>Agaricomycetes</taxon>
        <taxon>Agaricomycetidae</taxon>
        <taxon>Agaricales</taxon>
        <taxon>Marasmiineae</taxon>
        <taxon>Mycenaceae</taxon>
        <taxon>Mycena</taxon>
    </lineage>
</organism>
<evidence type="ECO:0000256" key="1">
    <source>
        <dbReference type="SAM" id="MobiDB-lite"/>
    </source>
</evidence>
<reference evidence="2" key="1">
    <citation type="submission" date="2023-03" db="EMBL/GenBank/DDBJ databases">
        <title>Massive genome expansion in bonnet fungi (Mycena s.s.) driven by repeated elements and novel gene families across ecological guilds.</title>
        <authorList>
            <consortium name="Lawrence Berkeley National Laboratory"/>
            <person name="Harder C.B."/>
            <person name="Miyauchi S."/>
            <person name="Viragh M."/>
            <person name="Kuo A."/>
            <person name="Thoen E."/>
            <person name="Andreopoulos B."/>
            <person name="Lu D."/>
            <person name="Skrede I."/>
            <person name="Drula E."/>
            <person name="Henrissat B."/>
            <person name="Morin E."/>
            <person name="Kohler A."/>
            <person name="Barry K."/>
            <person name="LaButti K."/>
            <person name="Morin E."/>
            <person name="Salamov A."/>
            <person name="Lipzen A."/>
            <person name="Mereny Z."/>
            <person name="Hegedus B."/>
            <person name="Baldrian P."/>
            <person name="Stursova M."/>
            <person name="Weitz H."/>
            <person name="Taylor A."/>
            <person name="Grigoriev I.V."/>
            <person name="Nagy L.G."/>
            <person name="Martin F."/>
            <person name="Kauserud H."/>
        </authorList>
    </citation>
    <scope>NUCLEOTIDE SEQUENCE</scope>
    <source>
        <strain evidence="2">CBHHK067</strain>
    </source>
</reference>
<proteinExistence type="predicted"/>